<accession>A0A6H5HC72</accession>
<sequence length="124" mass="13449">MEDGRSSLRSPVLLTSPNQRTKDGARRRGASRGQCRIQPRASATVAGLVRCSMPASGFGPSAVISEVAGRGARPTRASRRPARRLRIVGRGERPQLRSCVGPPASRSMANRAVSWRSSYIFNKF</sequence>
<feature type="region of interest" description="Disordered" evidence="1">
    <location>
        <begin position="1"/>
        <end position="35"/>
    </location>
</feature>
<protein>
    <submittedName>
        <fullName evidence="2">Uncharacterized protein</fullName>
    </submittedName>
</protein>
<proteinExistence type="predicted"/>
<evidence type="ECO:0000313" key="2">
    <source>
        <dbReference type="EMBL" id="CAB0015581.1"/>
    </source>
</evidence>
<evidence type="ECO:0000256" key="1">
    <source>
        <dbReference type="SAM" id="MobiDB-lite"/>
    </source>
</evidence>
<reference evidence="2 3" key="1">
    <citation type="submission" date="2020-02" db="EMBL/GenBank/DDBJ databases">
        <authorList>
            <person name="Ferguson B K."/>
        </authorList>
    </citation>
    <scope>NUCLEOTIDE SEQUENCE [LARGE SCALE GENOMIC DNA]</scope>
</reference>
<dbReference type="Proteomes" id="UP000479000">
    <property type="component" value="Unassembled WGS sequence"/>
</dbReference>
<keyword evidence="3" id="KW-1185">Reference proteome</keyword>
<dbReference type="AlphaFoldDB" id="A0A6H5HC72"/>
<organism evidence="2 3">
    <name type="scientific">Nesidiocoris tenuis</name>
    <dbReference type="NCBI Taxonomy" id="355587"/>
    <lineage>
        <taxon>Eukaryota</taxon>
        <taxon>Metazoa</taxon>
        <taxon>Ecdysozoa</taxon>
        <taxon>Arthropoda</taxon>
        <taxon>Hexapoda</taxon>
        <taxon>Insecta</taxon>
        <taxon>Pterygota</taxon>
        <taxon>Neoptera</taxon>
        <taxon>Paraneoptera</taxon>
        <taxon>Hemiptera</taxon>
        <taxon>Heteroptera</taxon>
        <taxon>Panheteroptera</taxon>
        <taxon>Cimicomorpha</taxon>
        <taxon>Miridae</taxon>
        <taxon>Dicyphina</taxon>
        <taxon>Nesidiocoris</taxon>
    </lineage>
</organism>
<gene>
    <name evidence="2" type="ORF">NTEN_LOCUS19921</name>
</gene>
<evidence type="ECO:0000313" key="3">
    <source>
        <dbReference type="Proteomes" id="UP000479000"/>
    </source>
</evidence>
<name>A0A6H5HC72_9HEMI</name>
<feature type="compositionally biased region" description="Polar residues" evidence="1">
    <location>
        <begin position="7"/>
        <end position="19"/>
    </location>
</feature>
<dbReference type="EMBL" id="CADCXU010029243">
    <property type="protein sequence ID" value="CAB0015581.1"/>
    <property type="molecule type" value="Genomic_DNA"/>
</dbReference>